<comment type="caution">
    <text evidence="4">The sequence shown here is derived from an EMBL/GenBank/DDBJ whole genome shotgun (WGS) entry which is preliminary data.</text>
</comment>
<evidence type="ECO:0000313" key="5">
    <source>
        <dbReference type="Proteomes" id="UP000823388"/>
    </source>
</evidence>
<keyword evidence="5" id="KW-1185">Reference proteome</keyword>
<evidence type="ECO:0000313" key="3">
    <source>
        <dbReference type="EMBL" id="KAG2577610.1"/>
    </source>
</evidence>
<name>A0A8T0QWX9_PANVG</name>
<feature type="compositionally biased region" description="Low complexity" evidence="2">
    <location>
        <begin position="7"/>
        <end position="19"/>
    </location>
</feature>
<feature type="region of interest" description="Disordered" evidence="2">
    <location>
        <begin position="1"/>
        <end position="20"/>
    </location>
</feature>
<dbReference type="EMBL" id="CM029048">
    <property type="protein sequence ID" value="KAG2577634.1"/>
    <property type="molecule type" value="Genomic_DNA"/>
</dbReference>
<accession>A0A8T0QWX9</accession>
<evidence type="ECO:0000256" key="1">
    <source>
        <dbReference type="SAM" id="Coils"/>
    </source>
</evidence>
<sequence>MPPPGSDPSSAAAPKSSFPEQIDEIPVGLIEDDLLEADLCNDVVNSLHRVYKHYKKIVLRSRLKSSILAIKAEGLQEVHALKQELAEKDAVIADLKRQLAAAQAGGSSGVTQEELVQSQRERNQALRDCAELRQAYADLEEYKKTIEKQLDGADKKLAENMVTIQKFNRHKERKDKEIDDLEEVARIVIDMVQCNENGL</sequence>
<keyword evidence="1" id="KW-0175">Coiled coil</keyword>
<evidence type="ECO:0000256" key="2">
    <source>
        <dbReference type="SAM" id="MobiDB-lite"/>
    </source>
</evidence>
<protein>
    <submittedName>
        <fullName evidence="4">Uncharacterized protein</fullName>
    </submittedName>
</protein>
<organism evidence="4 5">
    <name type="scientific">Panicum virgatum</name>
    <name type="common">Blackwell switchgrass</name>
    <dbReference type="NCBI Taxonomy" id="38727"/>
    <lineage>
        <taxon>Eukaryota</taxon>
        <taxon>Viridiplantae</taxon>
        <taxon>Streptophyta</taxon>
        <taxon>Embryophyta</taxon>
        <taxon>Tracheophyta</taxon>
        <taxon>Spermatophyta</taxon>
        <taxon>Magnoliopsida</taxon>
        <taxon>Liliopsida</taxon>
        <taxon>Poales</taxon>
        <taxon>Poaceae</taxon>
        <taxon>PACMAD clade</taxon>
        <taxon>Panicoideae</taxon>
        <taxon>Panicodae</taxon>
        <taxon>Paniceae</taxon>
        <taxon>Panicinae</taxon>
        <taxon>Panicum</taxon>
        <taxon>Panicum sect. Hiantes</taxon>
    </lineage>
</organism>
<dbReference type="EMBL" id="CM029048">
    <property type="protein sequence ID" value="KAG2577610.1"/>
    <property type="molecule type" value="Genomic_DNA"/>
</dbReference>
<dbReference type="Proteomes" id="UP000823388">
    <property type="component" value="Chromosome 6N"/>
</dbReference>
<reference evidence="4" key="1">
    <citation type="submission" date="2020-05" db="EMBL/GenBank/DDBJ databases">
        <title>WGS assembly of Panicum virgatum.</title>
        <authorList>
            <person name="Lovell J.T."/>
            <person name="Jenkins J."/>
            <person name="Shu S."/>
            <person name="Juenger T.E."/>
            <person name="Schmutz J."/>
        </authorList>
    </citation>
    <scope>NUCLEOTIDE SEQUENCE</scope>
    <source>
        <strain evidence="4">AP13</strain>
    </source>
</reference>
<dbReference type="AlphaFoldDB" id="A0A8T0QWX9"/>
<evidence type="ECO:0000313" key="4">
    <source>
        <dbReference type="EMBL" id="KAG2577634.1"/>
    </source>
</evidence>
<dbReference type="EMBL" id="CM029048">
    <property type="protein sequence ID" value="KAG2577635.1"/>
    <property type="molecule type" value="Genomic_DNA"/>
</dbReference>
<feature type="coiled-coil region" evidence="1">
    <location>
        <begin position="78"/>
        <end position="184"/>
    </location>
</feature>
<gene>
    <name evidence="3" type="ORF">PVAP13_6NG192306</name>
    <name evidence="4" type="ORF">PVAP13_6NG192400</name>
</gene>
<proteinExistence type="predicted"/>